<evidence type="ECO:0000256" key="2">
    <source>
        <dbReference type="SAM" id="Phobius"/>
    </source>
</evidence>
<dbReference type="RefSeq" id="WP_013967794.1">
    <property type="nucleotide sequence ID" value="NC_015732.1"/>
</dbReference>
<name>F8EZW9_GRAC1</name>
<feature type="transmembrane region" description="Helical" evidence="2">
    <location>
        <begin position="12"/>
        <end position="31"/>
    </location>
</feature>
<gene>
    <name evidence="3" type="ordered locus">Spica_0317</name>
</gene>
<keyword evidence="2" id="KW-0472">Membrane</keyword>
<dbReference type="AlphaFoldDB" id="F8EZW9"/>
<protein>
    <submittedName>
        <fullName evidence="3">Uncharacterized protein</fullName>
    </submittedName>
</protein>
<keyword evidence="1" id="KW-0175">Coiled coil</keyword>
<evidence type="ECO:0000313" key="3">
    <source>
        <dbReference type="EMBL" id="AEJ18482.1"/>
    </source>
</evidence>
<accession>F8EZW9</accession>
<keyword evidence="2" id="KW-0812">Transmembrane</keyword>
<dbReference type="KEGG" id="scd:Spica_0317"/>
<dbReference type="Gene3D" id="1.20.5.340">
    <property type="match status" value="1"/>
</dbReference>
<organism evidence="3 4">
    <name type="scientific">Gracilinema caldarium (strain ATCC 51460 / DSM 7334 / H1)</name>
    <name type="common">Treponema caldarium</name>
    <dbReference type="NCBI Taxonomy" id="744872"/>
    <lineage>
        <taxon>Bacteria</taxon>
        <taxon>Pseudomonadati</taxon>
        <taxon>Spirochaetota</taxon>
        <taxon>Spirochaetia</taxon>
        <taxon>Spirochaetales</taxon>
        <taxon>Breznakiellaceae</taxon>
        <taxon>Gracilinema</taxon>
    </lineage>
</organism>
<dbReference type="Proteomes" id="UP000000503">
    <property type="component" value="Chromosome"/>
</dbReference>
<reference evidence="4" key="1">
    <citation type="journal article" date="2013" name="Stand. Genomic Sci.">
        <title>Genome sequence of the thermophilic fresh-water bacterium Spirochaeta caldaria type strain (H1(T)), reclassification of Spirochaeta caldaria, Spirochaeta stenostrepta, and Spirochaeta zuelzerae in the genus Treponema as Treponema caldaria comb. nov., Treponema stenostrepta comb. nov., and Treponema zuelzerae comb. nov., and emendation of the genus Treponema.</title>
        <authorList>
            <person name="Abt B."/>
            <person name="Goker M."/>
            <person name="Scheuner C."/>
            <person name="Han C."/>
            <person name="Lu M."/>
            <person name="Misra M."/>
            <person name="Lapidus A."/>
            <person name="Nolan M."/>
            <person name="Lucas S."/>
            <person name="Hammon N."/>
            <person name="Deshpande S."/>
            <person name="Cheng J.F."/>
            <person name="Tapia R."/>
            <person name="Goodwin L.A."/>
            <person name="Pitluck S."/>
            <person name="Liolios K."/>
            <person name="Pagani I."/>
            <person name="Ivanova N."/>
            <person name="Mavromatis K."/>
            <person name="Mikhailova N."/>
            <person name="Huntemann M."/>
            <person name="Pati A."/>
            <person name="Chen A."/>
            <person name="Palaniappan K."/>
            <person name="Land M."/>
            <person name="Hauser L."/>
            <person name="Jeffries C.D."/>
            <person name="Rohde M."/>
            <person name="Spring S."/>
            <person name="Gronow S."/>
            <person name="Detter J.C."/>
            <person name="Bristow J."/>
            <person name="Eisen J.A."/>
            <person name="Markowitz V."/>
            <person name="Hugenholtz P."/>
            <person name="Kyrpides N.C."/>
            <person name="Woyke T."/>
            <person name="Klenk H.P."/>
        </authorList>
    </citation>
    <scope>NUCLEOTIDE SEQUENCE</scope>
    <source>
        <strain evidence="4">ATCC 51460 / DSM 7334 / H1</strain>
    </source>
</reference>
<evidence type="ECO:0000256" key="1">
    <source>
        <dbReference type="SAM" id="Coils"/>
    </source>
</evidence>
<feature type="coiled-coil region" evidence="1">
    <location>
        <begin position="52"/>
        <end position="86"/>
    </location>
</feature>
<evidence type="ECO:0000313" key="4">
    <source>
        <dbReference type="Proteomes" id="UP000000503"/>
    </source>
</evidence>
<proteinExistence type="predicted"/>
<keyword evidence="4" id="KW-1185">Reference proteome</keyword>
<sequence>MVQDIQNGKILFGVFLMGFVVGALVTGFILWRRTESDRQLLRERALTAYRDLDAARQAQRTAQERAGKLQEELIRIREQAEGLENRARTAAGRTESLAKQLDRAQTECNNITAGIETAEGLLTENGRLLAELGTILQQLQDSSRTGTETAGTIP</sequence>
<dbReference type="HOGENOM" id="CLU_1703448_0_0_12"/>
<dbReference type="STRING" id="744872.Spica_0317"/>
<keyword evidence="2" id="KW-1133">Transmembrane helix</keyword>
<dbReference type="EMBL" id="CP002868">
    <property type="protein sequence ID" value="AEJ18482.1"/>
    <property type="molecule type" value="Genomic_DNA"/>
</dbReference>